<reference evidence="3 4" key="1">
    <citation type="journal article" date="2020" name="Genome Biol. Evol.">
        <title>A new high-quality draft genome assembly of the Chinese cordyceps Ophiocordyceps sinensis.</title>
        <authorList>
            <person name="Shu R."/>
            <person name="Zhang J."/>
            <person name="Meng Q."/>
            <person name="Zhang H."/>
            <person name="Zhou G."/>
            <person name="Li M."/>
            <person name="Wu P."/>
            <person name="Zhao Y."/>
            <person name="Chen C."/>
            <person name="Qin Q."/>
        </authorList>
    </citation>
    <scope>NUCLEOTIDE SEQUENCE [LARGE SCALE GENOMIC DNA]</scope>
    <source>
        <strain evidence="3 4">IOZ07</strain>
    </source>
</reference>
<protein>
    <recommendedName>
        <fullName evidence="2">NADH dehydrogenase [ubiquinone] 1 alpha subcomplex subunit</fullName>
    </recommendedName>
</protein>
<dbReference type="GO" id="GO:0005743">
    <property type="term" value="C:mitochondrial inner membrane"/>
    <property type="evidence" value="ECO:0007669"/>
    <property type="project" value="UniProtKB-SubCell"/>
</dbReference>
<accession>A0A8H4PP77</accession>
<dbReference type="Pfam" id="PF05071">
    <property type="entry name" value="NDUFA12"/>
    <property type="match status" value="1"/>
</dbReference>
<sequence length="136" mass="15781">MSTISRTLSNLRKVGIKDYFRQMLYIGDTKHGRLVGQDRAGNKYFENNEELPLRTRWVDFAKHDYDAAHMEPGWHAWMSHMVDRSPAEDPLLIVGTRPFEKPTPTPNYTQTRGAFKTYNTTKPKIQAWEPVAAQRS</sequence>
<dbReference type="GO" id="GO:0006979">
    <property type="term" value="P:response to oxidative stress"/>
    <property type="evidence" value="ECO:0007669"/>
    <property type="project" value="TreeGrafter"/>
</dbReference>
<comment type="similarity">
    <text evidence="1 2">Belongs to the complex I NDUFA12 subunit family.</text>
</comment>
<dbReference type="Proteomes" id="UP000557566">
    <property type="component" value="Unassembled WGS sequence"/>
</dbReference>
<proteinExistence type="inferred from homology"/>
<dbReference type="PANTHER" id="PTHR12910:SF2">
    <property type="entry name" value="NADH DEHYDROGENASE [UBIQUINONE] 1 ALPHA SUBCOMPLEX SUBUNIT 12"/>
    <property type="match status" value="1"/>
</dbReference>
<keyword evidence="2" id="KW-0679">Respiratory chain</keyword>
<dbReference type="OrthoDB" id="274641at2759"/>
<gene>
    <name evidence="3" type="ORF">G6O67_006672</name>
</gene>
<evidence type="ECO:0000256" key="1">
    <source>
        <dbReference type="ARBA" id="ARBA00007355"/>
    </source>
</evidence>
<keyword evidence="2" id="KW-0496">Mitochondrion</keyword>
<keyword evidence="2" id="KW-0813">Transport</keyword>
<dbReference type="EMBL" id="JAAVMX010000007">
    <property type="protein sequence ID" value="KAF4506605.1"/>
    <property type="molecule type" value="Genomic_DNA"/>
</dbReference>
<evidence type="ECO:0000313" key="3">
    <source>
        <dbReference type="EMBL" id="KAF4506605.1"/>
    </source>
</evidence>
<dbReference type="AlphaFoldDB" id="A0A8H4PP77"/>
<keyword evidence="2" id="KW-0472">Membrane</keyword>
<keyword evidence="2" id="KW-0999">Mitochondrion inner membrane</keyword>
<comment type="subcellular location">
    <subcellularLocation>
        <location evidence="2">Mitochondrion inner membrane</location>
        <topology evidence="2">Peripheral membrane protein</topology>
        <orientation evidence="2">Matrix side</orientation>
    </subcellularLocation>
</comment>
<dbReference type="PANTHER" id="PTHR12910">
    <property type="entry name" value="NADH-UBIQUINONE OXIDOREDUCTASE SUBUNIT B17.2"/>
    <property type="match status" value="1"/>
</dbReference>
<organism evidence="3 4">
    <name type="scientific">Ophiocordyceps sinensis</name>
    <dbReference type="NCBI Taxonomy" id="72228"/>
    <lineage>
        <taxon>Eukaryota</taxon>
        <taxon>Fungi</taxon>
        <taxon>Dikarya</taxon>
        <taxon>Ascomycota</taxon>
        <taxon>Pezizomycotina</taxon>
        <taxon>Sordariomycetes</taxon>
        <taxon>Hypocreomycetidae</taxon>
        <taxon>Hypocreales</taxon>
        <taxon>Ophiocordycipitaceae</taxon>
        <taxon>Ophiocordyceps</taxon>
    </lineage>
</organism>
<keyword evidence="4" id="KW-1185">Reference proteome</keyword>
<name>A0A8H4PP77_9HYPO</name>
<comment type="function">
    <text evidence="2">Accessory subunit of the mitochondrial membrane respiratory chain NADH dehydrogenase (Complex I), that is believed not to be involved in catalysis. Complex I functions in the transfer of electrons from NADH to the respiratory chain. The immediate electron acceptor for the enzyme is believed to be ubiquinone.</text>
</comment>
<keyword evidence="2" id="KW-0249">Electron transport</keyword>
<evidence type="ECO:0000313" key="4">
    <source>
        <dbReference type="Proteomes" id="UP000557566"/>
    </source>
</evidence>
<comment type="caution">
    <text evidence="3">The sequence shown here is derived from an EMBL/GenBank/DDBJ whole genome shotgun (WGS) entry which is preliminary data.</text>
</comment>
<dbReference type="GO" id="GO:0045271">
    <property type="term" value="C:respiratory chain complex I"/>
    <property type="evidence" value="ECO:0007669"/>
    <property type="project" value="InterPro"/>
</dbReference>
<dbReference type="InterPro" id="IPR007763">
    <property type="entry name" value="NDUFA12"/>
</dbReference>
<evidence type="ECO:0000256" key="2">
    <source>
        <dbReference type="RuleBase" id="RU363103"/>
    </source>
</evidence>